<dbReference type="EMBL" id="AHMS02000009">
    <property type="protein sequence ID" value="EMN18818.1"/>
    <property type="molecule type" value="Genomic_DNA"/>
</dbReference>
<evidence type="ECO:0000313" key="1">
    <source>
        <dbReference type="EMBL" id="EMN18818.1"/>
    </source>
</evidence>
<name>A0ABC9SLY4_LEPBO</name>
<proteinExistence type="predicted"/>
<evidence type="ECO:0000313" key="2">
    <source>
        <dbReference type="Proteomes" id="UP000012166"/>
    </source>
</evidence>
<protein>
    <submittedName>
        <fullName evidence="1">Uncharacterized protein</fullName>
    </submittedName>
</protein>
<organism evidence="1 2">
    <name type="scientific">Leptospira borgpetersenii str. Brem 328</name>
    <dbReference type="NCBI Taxonomy" id="1049780"/>
    <lineage>
        <taxon>Bacteria</taxon>
        <taxon>Pseudomonadati</taxon>
        <taxon>Spirochaetota</taxon>
        <taxon>Spirochaetia</taxon>
        <taxon>Leptospirales</taxon>
        <taxon>Leptospiraceae</taxon>
        <taxon>Leptospira</taxon>
    </lineage>
</organism>
<dbReference type="AlphaFoldDB" id="A0ABC9SLY4"/>
<reference evidence="1 2" key="1">
    <citation type="submission" date="2013-01" db="EMBL/GenBank/DDBJ databases">
        <authorList>
            <person name="Harkins D.M."/>
            <person name="Durkin A.S."/>
            <person name="Brinkac L.M."/>
            <person name="Haft D.H."/>
            <person name="Selengut J.D."/>
            <person name="Sanka R."/>
            <person name="DePew J."/>
            <person name="Purushe J."/>
            <person name="Hartskeerl R.A."/>
            <person name="Ahmed A."/>
            <person name="van der Linden H."/>
            <person name="Goris M.G.A."/>
            <person name="Vinetz J.M."/>
            <person name="Sutton G.G."/>
            <person name="Nierman W.C."/>
            <person name="Fouts D.E."/>
        </authorList>
    </citation>
    <scope>NUCLEOTIDE SEQUENCE [LARGE SCALE GENOMIC DNA]</scope>
    <source>
        <strain evidence="1 2">Brem 328</strain>
    </source>
</reference>
<accession>A0ABC9SLY4</accession>
<gene>
    <name evidence="1" type="ORF">LEP1GSC056_1180</name>
</gene>
<sequence>MRWSERSISGSSPEHSKGNEKFFYFIVDLFCSISLRVVPFDHHWFQNLCLKIRIFLEQFF</sequence>
<dbReference type="Proteomes" id="UP000012166">
    <property type="component" value="Unassembled WGS sequence"/>
</dbReference>
<comment type="caution">
    <text evidence="1">The sequence shown here is derived from an EMBL/GenBank/DDBJ whole genome shotgun (WGS) entry which is preliminary data.</text>
</comment>